<comment type="caution">
    <text evidence="1">The sequence shown here is derived from an EMBL/GenBank/DDBJ whole genome shotgun (WGS) entry which is preliminary data.</text>
</comment>
<evidence type="ECO:0000313" key="2">
    <source>
        <dbReference type="Proteomes" id="UP001197247"/>
    </source>
</evidence>
<dbReference type="Proteomes" id="UP001197247">
    <property type="component" value="Unassembled WGS sequence"/>
</dbReference>
<protein>
    <submittedName>
        <fullName evidence="1">Uncharacterized protein</fullName>
    </submittedName>
</protein>
<accession>A0ABS5THG4</accession>
<dbReference type="EMBL" id="JAHBAY010000005">
    <property type="protein sequence ID" value="MBT0770303.1"/>
    <property type="molecule type" value="Genomic_DNA"/>
</dbReference>
<gene>
    <name evidence="1" type="ORF">KIH74_15280</name>
</gene>
<keyword evidence="2" id="KW-1185">Reference proteome</keyword>
<evidence type="ECO:0000313" key="1">
    <source>
        <dbReference type="EMBL" id="MBT0770303.1"/>
    </source>
</evidence>
<proteinExistence type="predicted"/>
<reference evidence="1 2" key="1">
    <citation type="submission" date="2021-05" db="EMBL/GenBank/DDBJ databases">
        <title>Kineosporia and Streptomyces sp. nov. two new marine actinobacteria isolated from Coral.</title>
        <authorList>
            <person name="Buangrab K."/>
            <person name="Sutthacheep M."/>
            <person name="Yeemin T."/>
            <person name="Harunari E."/>
            <person name="Igarashi Y."/>
            <person name="Kanchanasin P."/>
            <person name="Tanasupawat S."/>
            <person name="Phongsopitanun W."/>
        </authorList>
    </citation>
    <scope>NUCLEOTIDE SEQUENCE [LARGE SCALE GENOMIC DNA]</scope>
    <source>
        <strain evidence="1 2">J2-2</strain>
    </source>
</reference>
<name>A0ABS5THG4_9ACTN</name>
<organism evidence="1 2">
    <name type="scientific">Kineosporia corallincola</name>
    <dbReference type="NCBI Taxonomy" id="2835133"/>
    <lineage>
        <taxon>Bacteria</taxon>
        <taxon>Bacillati</taxon>
        <taxon>Actinomycetota</taxon>
        <taxon>Actinomycetes</taxon>
        <taxon>Kineosporiales</taxon>
        <taxon>Kineosporiaceae</taxon>
        <taxon>Kineosporia</taxon>
    </lineage>
</organism>
<sequence>MRSIFWNDLQEYLKKPEYLREYVAQSVRVTTTDRLINALTAEACAIERKQRT</sequence>
<dbReference type="RefSeq" id="WP_214156590.1">
    <property type="nucleotide sequence ID" value="NZ_JAHBAY010000005.1"/>
</dbReference>